<dbReference type="GO" id="GO:0000155">
    <property type="term" value="F:phosphorelay sensor kinase activity"/>
    <property type="evidence" value="ECO:0007669"/>
    <property type="project" value="InterPro"/>
</dbReference>
<evidence type="ECO:0000259" key="15">
    <source>
        <dbReference type="PROSITE" id="PS50885"/>
    </source>
</evidence>
<comment type="catalytic activity">
    <reaction evidence="1">
        <text>ATP + protein L-histidine = ADP + protein N-phospho-L-histidine.</text>
        <dbReference type="EC" id="2.7.13.3"/>
    </reaction>
</comment>
<comment type="subcellular location">
    <subcellularLocation>
        <location evidence="2">Cell membrane</location>
        <topology evidence="2">Multi-pass membrane protein</topology>
    </subcellularLocation>
</comment>
<dbReference type="PROSITE" id="PS50109">
    <property type="entry name" value="HIS_KIN"/>
    <property type="match status" value="1"/>
</dbReference>
<dbReference type="SUPFAM" id="SSF47384">
    <property type="entry name" value="Homodimeric domain of signal transducing histidine kinase"/>
    <property type="match status" value="1"/>
</dbReference>
<dbReference type="CDD" id="cd06225">
    <property type="entry name" value="HAMP"/>
    <property type="match status" value="1"/>
</dbReference>
<dbReference type="SMART" id="SM00387">
    <property type="entry name" value="HATPase_c"/>
    <property type="match status" value="1"/>
</dbReference>
<name>A0A375GIU6_9BURK</name>
<dbReference type="Proteomes" id="UP000256862">
    <property type="component" value="Plasmid CO2235_mp"/>
</dbReference>
<accession>A0A375GIU6</accession>
<dbReference type="EMBL" id="OGUS01000092">
    <property type="protein sequence ID" value="SPC08313.1"/>
    <property type="molecule type" value="Genomic_DNA"/>
</dbReference>
<dbReference type="AlphaFoldDB" id="A0A375GIU6"/>
<evidence type="ECO:0000256" key="3">
    <source>
        <dbReference type="ARBA" id="ARBA00012438"/>
    </source>
</evidence>
<gene>
    <name evidence="17" type="ORF">CO2235_MP80141</name>
    <name evidence="16" type="ORF">CO2235_U840054</name>
</gene>
<dbReference type="InterPro" id="IPR036890">
    <property type="entry name" value="HATPase_C_sf"/>
</dbReference>
<keyword evidence="9 13" id="KW-1133">Transmembrane helix</keyword>
<dbReference type="PRINTS" id="PR00344">
    <property type="entry name" value="BCTRLSENSOR"/>
</dbReference>
<dbReference type="SUPFAM" id="SSF55874">
    <property type="entry name" value="ATPase domain of HSP90 chaperone/DNA topoisomerase II/histidine kinase"/>
    <property type="match status" value="1"/>
</dbReference>
<dbReference type="InterPro" id="IPR004358">
    <property type="entry name" value="Sig_transdc_His_kin-like_C"/>
</dbReference>
<evidence type="ECO:0000256" key="11">
    <source>
        <dbReference type="SAM" id="Coils"/>
    </source>
</evidence>
<feature type="coiled-coil region" evidence="11">
    <location>
        <begin position="433"/>
        <end position="460"/>
    </location>
</feature>
<evidence type="ECO:0000313" key="17">
    <source>
        <dbReference type="EMBL" id="SPC24261.1"/>
    </source>
</evidence>
<evidence type="ECO:0000256" key="4">
    <source>
        <dbReference type="ARBA" id="ARBA00022475"/>
    </source>
</evidence>
<dbReference type="Pfam" id="PF02518">
    <property type="entry name" value="HATPase_c"/>
    <property type="match status" value="1"/>
</dbReference>
<organism evidence="17">
    <name type="scientific">Cupriavidus oxalaticus</name>
    <dbReference type="NCBI Taxonomy" id="96344"/>
    <lineage>
        <taxon>Bacteria</taxon>
        <taxon>Pseudomonadati</taxon>
        <taxon>Pseudomonadota</taxon>
        <taxon>Betaproteobacteria</taxon>
        <taxon>Burkholderiales</taxon>
        <taxon>Burkholderiaceae</taxon>
        <taxon>Cupriavidus</taxon>
    </lineage>
</organism>
<dbReference type="InterPro" id="IPR033463">
    <property type="entry name" value="sCache_3"/>
</dbReference>
<sequence>MPAVGPARLKSSTPSTPSTPSAPSALLRRYRASLRAKLVSIVVAPLLVALVALLLLMTLWGDRVFQALLAYKVNSDLLVAHEYFEHMVGGVKDRVLQEARSHALVSGLGRGSAMPGILADARRTHGLDFLQLLDPNGRLLAAAPAGAAGTDYAGWRVVESAATGRADAATDAWSAAQLAAVSGDLARRAQVTLRTTANAAPTDRTMETRGMVVHAAAPVVDGAGRLVAILHGGTLLNHNLAFIDTINALVYQPESLPSGSQGTATLFLDDTRIATNVRLLHGERALGTRVSREVRDKVLLRGEKWLDLAFVVNDRYMSAYEPIADSRGQRIGMLYVGYLAKPISQAKDLALGVLVGLFILLAVAGALFSLLWARRVFTPMTQMVGTMRALKAGNDNARVGPVRSEDELGQLAGQFDQLLSDLQQRNAELRDWADSLDRKVAERTRELEDANAVLRATRQQLITSEKLALAGQLTAGVAHEINNPIAVIQGNLDVARDILGPAAEPVRHELRLIDEQVRRIYLLTNRLLQFVRPEAYAGNTERLDVSEVAAGCVDLVRHMLKDAAIRVELACAATRRVRISRSELQQVIVNLLTNAIHAMPEGGTLTLATRDWEGHGVTLHVRDTGRGIREEDLPNLFNPFFTTKKQMGTGLGLSISYALVERYGGRITVASTVGQGAEFIVWLREDGSAAQPETDGGVS</sequence>
<dbReference type="Gene3D" id="6.10.340.10">
    <property type="match status" value="1"/>
</dbReference>
<evidence type="ECO:0000256" key="12">
    <source>
        <dbReference type="SAM" id="MobiDB-lite"/>
    </source>
</evidence>
<evidence type="ECO:0000256" key="10">
    <source>
        <dbReference type="ARBA" id="ARBA00023136"/>
    </source>
</evidence>
<dbReference type="InterPro" id="IPR005467">
    <property type="entry name" value="His_kinase_dom"/>
</dbReference>
<keyword evidence="4" id="KW-1003">Cell membrane</keyword>
<evidence type="ECO:0000256" key="6">
    <source>
        <dbReference type="ARBA" id="ARBA00022679"/>
    </source>
</evidence>
<dbReference type="CDD" id="cd00082">
    <property type="entry name" value="HisKA"/>
    <property type="match status" value="1"/>
</dbReference>
<reference evidence="17" key="2">
    <citation type="submission" date="2018-01" db="EMBL/GenBank/DDBJ databases">
        <authorList>
            <person name="Clerissi C."/>
        </authorList>
    </citation>
    <scope>NUCLEOTIDE SEQUENCE</scope>
    <source>
        <strain evidence="17">Cupriavidus oxalaticus LMG 2235</strain>
    </source>
</reference>
<evidence type="ECO:0000256" key="5">
    <source>
        <dbReference type="ARBA" id="ARBA00022553"/>
    </source>
</evidence>
<feature type="domain" description="HAMP" evidence="15">
    <location>
        <begin position="374"/>
        <end position="427"/>
    </location>
</feature>
<dbReference type="Gene3D" id="1.10.287.130">
    <property type="match status" value="1"/>
</dbReference>
<dbReference type="EMBL" id="OGUS01000143">
    <property type="protein sequence ID" value="SPC24261.1"/>
    <property type="molecule type" value="Genomic_DNA"/>
</dbReference>
<keyword evidence="5" id="KW-0597">Phosphoprotein</keyword>
<dbReference type="Pfam" id="PF00512">
    <property type="entry name" value="HisKA"/>
    <property type="match status" value="1"/>
</dbReference>
<evidence type="ECO:0000256" key="2">
    <source>
        <dbReference type="ARBA" id="ARBA00004651"/>
    </source>
</evidence>
<dbReference type="InterPro" id="IPR003660">
    <property type="entry name" value="HAMP_dom"/>
</dbReference>
<comment type="caution">
    <text evidence="17">The sequence shown here is derived from an EMBL/GenBank/DDBJ whole genome shotgun (WGS) entry which is preliminary data.</text>
</comment>
<dbReference type="PANTHER" id="PTHR43065">
    <property type="entry name" value="SENSOR HISTIDINE KINASE"/>
    <property type="match status" value="1"/>
</dbReference>
<feature type="compositionally biased region" description="Low complexity" evidence="12">
    <location>
        <begin position="11"/>
        <end position="23"/>
    </location>
</feature>
<evidence type="ECO:0000256" key="13">
    <source>
        <dbReference type="SAM" id="Phobius"/>
    </source>
</evidence>
<dbReference type="InterPro" id="IPR003594">
    <property type="entry name" value="HATPase_dom"/>
</dbReference>
<dbReference type="Pfam" id="PF17202">
    <property type="entry name" value="sCache_3_3"/>
    <property type="match status" value="1"/>
</dbReference>
<dbReference type="InterPro" id="IPR029151">
    <property type="entry name" value="Sensor-like_sf"/>
</dbReference>
<dbReference type="Pfam" id="PF00672">
    <property type="entry name" value="HAMP"/>
    <property type="match status" value="1"/>
</dbReference>
<dbReference type="EC" id="2.7.13.3" evidence="3"/>
<feature type="region of interest" description="Disordered" evidence="12">
    <location>
        <begin position="1"/>
        <end position="23"/>
    </location>
</feature>
<feature type="domain" description="Histidine kinase" evidence="14">
    <location>
        <begin position="476"/>
        <end position="687"/>
    </location>
</feature>
<feature type="transmembrane region" description="Helical" evidence="13">
    <location>
        <begin position="38"/>
        <end position="60"/>
    </location>
</feature>
<dbReference type="InterPro" id="IPR003661">
    <property type="entry name" value="HisK_dim/P_dom"/>
</dbReference>
<dbReference type="GO" id="GO:0005886">
    <property type="term" value="C:plasma membrane"/>
    <property type="evidence" value="ECO:0007669"/>
    <property type="project" value="UniProtKB-SubCell"/>
</dbReference>
<evidence type="ECO:0000256" key="7">
    <source>
        <dbReference type="ARBA" id="ARBA00022692"/>
    </source>
</evidence>
<dbReference type="SMART" id="SM00388">
    <property type="entry name" value="HisKA"/>
    <property type="match status" value="1"/>
</dbReference>
<evidence type="ECO:0000259" key="14">
    <source>
        <dbReference type="PROSITE" id="PS50109"/>
    </source>
</evidence>
<evidence type="ECO:0000313" key="18">
    <source>
        <dbReference type="Proteomes" id="UP000256862"/>
    </source>
</evidence>
<protein>
    <recommendedName>
        <fullName evidence="3">histidine kinase</fullName>
        <ecNumber evidence="3">2.7.13.3</ecNumber>
    </recommendedName>
</protein>
<dbReference type="SUPFAM" id="SSF103190">
    <property type="entry name" value="Sensory domain-like"/>
    <property type="match status" value="1"/>
</dbReference>
<dbReference type="SUPFAM" id="SSF158472">
    <property type="entry name" value="HAMP domain-like"/>
    <property type="match status" value="1"/>
</dbReference>
<keyword evidence="11" id="KW-0175">Coiled coil</keyword>
<keyword evidence="7 13" id="KW-0812">Transmembrane</keyword>
<feature type="transmembrane region" description="Helical" evidence="13">
    <location>
        <begin position="349"/>
        <end position="373"/>
    </location>
</feature>
<keyword evidence="8 17" id="KW-0418">Kinase</keyword>
<keyword evidence="6" id="KW-0808">Transferase</keyword>
<dbReference type="InterPro" id="IPR036097">
    <property type="entry name" value="HisK_dim/P_sf"/>
</dbReference>
<reference evidence="18" key="1">
    <citation type="submission" date="2018-01" db="EMBL/GenBank/DDBJ databases">
        <authorList>
            <person name="Gaut B.S."/>
            <person name="Morton B.R."/>
            <person name="Clegg M.T."/>
            <person name="Duvall M.R."/>
        </authorList>
    </citation>
    <scope>NUCLEOTIDE SEQUENCE [LARGE SCALE GENOMIC DNA]</scope>
</reference>
<dbReference type="PANTHER" id="PTHR43065:SF22">
    <property type="entry name" value="HISTIDINE KINASE"/>
    <property type="match status" value="1"/>
</dbReference>
<proteinExistence type="predicted"/>
<dbReference type="Gene3D" id="3.30.565.10">
    <property type="entry name" value="Histidine kinase-like ATPase, C-terminal domain"/>
    <property type="match status" value="1"/>
</dbReference>
<evidence type="ECO:0000313" key="16">
    <source>
        <dbReference type="EMBL" id="SPC08313.1"/>
    </source>
</evidence>
<evidence type="ECO:0000256" key="1">
    <source>
        <dbReference type="ARBA" id="ARBA00000085"/>
    </source>
</evidence>
<evidence type="ECO:0000256" key="8">
    <source>
        <dbReference type="ARBA" id="ARBA00022777"/>
    </source>
</evidence>
<keyword evidence="10 13" id="KW-0472">Membrane</keyword>
<dbReference type="SMART" id="SM00304">
    <property type="entry name" value="HAMP"/>
    <property type="match status" value="1"/>
</dbReference>
<evidence type="ECO:0000256" key="9">
    <source>
        <dbReference type="ARBA" id="ARBA00022989"/>
    </source>
</evidence>
<dbReference type="PROSITE" id="PS50885">
    <property type="entry name" value="HAMP"/>
    <property type="match status" value="1"/>
</dbReference>